<evidence type="ECO:0000256" key="4">
    <source>
        <dbReference type="ARBA" id="ARBA00069527"/>
    </source>
</evidence>
<dbReference type="eggNOG" id="COG0546">
    <property type="taxonomic scope" value="Bacteria"/>
</dbReference>
<evidence type="ECO:0000313" key="7">
    <source>
        <dbReference type="Proteomes" id="UP000017786"/>
    </source>
</evidence>
<dbReference type="InterPro" id="IPR050155">
    <property type="entry name" value="HAD-like_hydrolase_sf"/>
</dbReference>
<dbReference type="InterPro" id="IPR036412">
    <property type="entry name" value="HAD-like_sf"/>
</dbReference>
<dbReference type="PANTHER" id="PTHR43434">
    <property type="entry name" value="PHOSPHOGLYCOLATE PHOSPHATASE"/>
    <property type="match status" value="1"/>
</dbReference>
<dbReference type="Gene3D" id="1.10.150.240">
    <property type="entry name" value="Putative phosphatase, domain 2"/>
    <property type="match status" value="1"/>
</dbReference>
<proteinExistence type="inferred from homology"/>
<keyword evidence="2" id="KW-0418">Kinase</keyword>
<dbReference type="FunFam" id="3.40.50.1000:FF:000022">
    <property type="entry name" value="Phosphoglycolate phosphatase"/>
    <property type="match status" value="1"/>
</dbReference>
<dbReference type="KEGG" id="mkn:MKAN_03260"/>
<dbReference type="PANTHER" id="PTHR43434:SF20">
    <property type="entry name" value="5'-NUCLEOTIDASE"/>
    <property type="match status" value="1"/>
</dbReference>
<dbReference type="InterPro" id="IPR041492">
    <property type="entry name" value="HAD_2"/>
</dbReference>
<protein>
    <recommendedName>
        <fullName evidence="4">Tyrosine-protein kinase PtkA</fullName>
    </recommendedName>
    <alternativeName>
        <fullName evidence="5">Protein tyrosine kinase A</fullName>
    </alternativeName>
</protein>
<accession>U5WMZ7</accession>
<evidence type="ECO:0000256" key="1">
    <source>
        <dbReference type="ARBA" id="ARBA00006171"/>
    </source>
</evidence>
<sequence length="272" mass="28293">MAAGRSGGCASLVRRLVLAPVGAAHLAASPTMEGVTGSIATDSPDCGAARRPTTVSAGSPQLVIFDLDGTLTDSAHGIVASFRHALAHIGAAVPEGDLAAWIVGPPMDDTFRAMELGDRVDDAIAAFRAEYGARGWAMNTVFDGIAPLLGDLRAAGVRLAVATCKLEPTARRILAHFGLEQHFEVIAGASGDGSRSNKTEVLGHALAQLRPLPERVLMVGDRNHDVEGAAAHGIDTVVVGWGYGQDDFGHDTDATLVRHARTIDELREALGV</sequence>
<dbReference type="HOGENOM" id="CLU_045011_19_4_11"/>
<dbReference type="InterPro" id="IPR023214">
    <property type="entry name" value="HAD_sf"/>
</dbReference>
<evidence type="ECO:0000256" key="5">
    <source>
        <dbReference type="ARBA" id="ARBA00080335"/>
    </source>
</evidence>
<dbReference type="Proteomes" id="UP000017786">
    <property type="component" value="Chromosome"/>
</dbReference>
<name>U5WMZ7_MYCKA</name>
<keyword evidence="2" id="KW-0808">Transferase</keyword>
<comment type="similarity">
    <text evidence="1">Belongs to the HAD-like hydrolase superfamily. CbbY/CbbZ/Gph/YieH family.</text>
</comment>
<dbReference type="AlphaFoldDB" id="U5WMZ7"/>
<reference evidence="6 7" key="1">
    <citation type="submission" date="2013-10" db="EMBL/GenBank/DDBJ databases">
        <title>Genome sequence of Mycobacterium kansasii.</title>
        <authorList>
            <consortium name="McGill University Mycobacterium genome consortium"/>
            <person name="Veyrier F.J."/>
            <person name="Behr M.A."/>
        </authorList>
    </citation>
    <scope>NUCLEOTIDE SEQUENCE [LARGE SCALE GENOMIC DNA]</scope>
    <source>
        <strain evidence="6 7">ATCC 12478</strain>
    </source>
</reference>
<dbReference type="Gene3D" id="3.40.50.1000">
    <property type="entry name" value="HAD superfamily/HAD-like"/>
    <property type="match status" value="1"/>
</dbReference>
<dbReference type="InterPro" id="IPR023198">
    <property type="entry name" value="PGP-like_dom2"/>
</dbReference>
<dbReference type="EMBL" id="CP006835">
    <property type="protein sequence ID" value="AGZ49420.1"/>
    <property type="molecule type" value="Genomic_DNA"/>
</dbReference>
<gene>
    <name evidence="6" type="ORF">MKAN_03260</name>
</gene>
<dbReference type="Pfam" id="PF13419">
    <property type="entry name" value="HAD_2"/>
    <property type="match status" value="1"/>
</dbReference>
<dbReference type="GO" id="GO:0005829">
    <property type="term" value="C:cytosol"/>
    <property type="evidence" value="ECO:0007669"/>
    <property type="project" value="TreeGrafter"/>
</dbReference>
<dbReference type="SUPFAM" id="SSF56784">
    <property type="entry name" value="HAD-like"/>
    <property type="match status" value="1"/>
</dbReference>
<keyword evidence="2" id="KW-0829">Tyrosine-protein kinase</keyword>
<dbReference type="GO" id="GO:0004713">
    <property type="term" value="F:protein tyrosine kinase activity"/>
    <property type="evidence" value="ECO:0007669"/>
    <property type="project" value="UniProtKB-KW"/>
</dbReference>
<evidence type="ECO:0000313" key="6">
    <source>
        <dbReference type="EMBL" id="AGZ49420.1"/>
    </source>
</evidence>
<evidence type="ECO:0000256" key="2">
    <source>
        <dbReference type="ARBA" id="ARBA00023137"/>
    </source>
</evidence>
<comment type="catalytic activity">
    <reaction evidence="3">
        <text>L-tyrosyl-[protein] + ATP = O-phospho-L-tyrosyl-[protein] + ADP + H(+)</text>
        <dbReference type="Rhea" id="RHEA:10596"/>
        <dbReference type="Rhea" id="RHEA-COMP:10136"/>
        <dbReference type="Rhea" id="RHEA-COMP:20101"/>
        <dbReference type="ChEBI" id="CHEBI:15378"/>
        <dbReference type="ChEBI" id="CHEBI:30616"/>
        <dbReference type="ChEBI" id="CHEBI:46858"/>
        <dbReference type="ChEBI" id="CHEBI:61978"/>
        <dbReference type="ChEBI" id="CHEBI:456216"/>
    </reaction>
    <physiologicalReaction direction="left-to-right" evidence="3">
        <dbReference type="Rhea" id="RHEA:10597"/>
    </physiologicalReaction>
</comment>
<evidence type="ECO:0000256" key="3">
    <source>
        <dbReference type="ARBA" id="ARBA00050405"/>
    </source>
</evidence>
<organism evidence="6 7">
    <name type="scientific">Mycobacterium kansasii ATCC 12478</name>
    <dbReference type="NCBI Taxonomy" id="557599"/>
    <lineage>
        <taxon>Bacteria</taxon>
        <taxon>Bacillati</taxon>
        <taxon>Actinomycetota</taxon>
        <taxon>Actinomycetes</taxon>
        <taxon>Mycobacteriales</taxon>
        <taxon>Mycobacteriaceae</taxon>
        <taxon>Mycobacterium</taxon>
    </lineage>
</organism>